<dbReference type="EMBL" id="CM037151">
    <property type="protein sequence ID" value="KAH7842118.1"/>
    <property type="molecule type" value="Genomic_DNA"/>
</dbReference>
<accession>A0ACB7XNR7</accession>
<reference evidence="1 2" key="1">
    <citation type="journal article" date="2021" name="Hortic Res">
        <title>High-quality reference genome and annotation aids understanding of berry development for evergreen blueberry (Vaccinium darrowii).</title>
        <authorList>
            <person name="Yu J."/>
            <person name="Hulse-Kemp A.M."/>
            <person name="Babiker E."/>
            <person name="Staton M."/>
        </authorList>
    </citation>
    <scope>NUCLEOTIDE SEQUENCE [LARGE SCALE GENOMIC DNA]</scope>
    <source>
        <strain evidence="2">cv. NJ 8807/NJ 8810</strain>
        <tissue evidence="1">Young leaf</tissue>
    </source>
</reference>
<comment type="caution">
    <text evidence="1">The sequence shown here is derived from an EMBL/GenBank/DDBJ whole genome shotgun (WGS) entry which is preliminary data.</text>
</comment>
<organism evidence="1 2">
    <name type="scientific">Vaccinium darrowii</name>
    <dbReference type="NCBI Taxonomy" id="229202"/>
    <lineage>
        <taxon>Eukaryota</taxon>
        <taxon>Viridiplantae</taxon>
        <taxon>Streptophyta</taxon>
        <taxon>Embryophyta</taxon>
        <taxon>Tracheophyta</taxon>
        <taxon>Spermatophyta</taxon>
        <taxon>Magnoliopsida</taxon>
        <taxon>eudicotyledons</taxon>
        <taxon>Gunneridae</taxon>
        <taxon>Pentapetalae</taxon>
        <taxon>asterids</taxon>
        <taxon>Ericales</taxon>
        <taxon>Ericaceae</taxon>
        <taxon>Vaccinioideae</taxon>
        <taxon>Vaccinieae</taxon>
        <taxon>Vaccinium</taxon>
    </lineage>
</organism>
<keyword evidence="2" id="KW-1185">Reference proteome</keyword>
<dbReference type="Proteomes" id="UP000828048">
    <property type="component" value="Chromosome 1"/>
</dbReference>
<sequence length="228" mass="25081">MAKDTLEIKLVHAKLNIRVESSEIVAGDHIYTWRFRVVLYAHHGIYIGEGLVIHFTAPPGKLSTASSSGLSSSSPAPVGPEKTCPNHPRCGSRKPGSGVAFSCLDCFLGKGSLYRCEYGVPKYRLSFGRPGTCTTAQSDPGNTVVQRANYLFENGFGQYHLVKNNCEDFALYCKTGIWVTCDKVGRSAQIAVYMHKLPGSYDIGLRKDVIKVPVEDMDKFHRCLMLAT</sequence>
<name>A0ACB7XNR7_9ERIC</name>
<evidence type="ECO:0000313" key="1">
    <source>
        <dbReference type="EMBL" id="KAH7842118.1"/>
    </source>
</evidence>
<gene>
    <name evidence="1" type="ORF">Vadar_001663</name>
</gene>
<proteinExistence type="predicted"/>
<protein>
    <submittedName>
        <fullName evidence="1">Uncharacterized protein</fullName>
    </submittedName>
</protein>
<evidence type="ECO:0000313" key="2">
    <source>
        <dbReference type="Proteomes" id="UP000828048"/>
    </source>
</evidence>